<keyword evidence="3" id="KW-0812">Transmembrane</keyword>
<keyword evidence="5" id="KW-1185">Reference proteome</keyword>
<accession>A0A1C7NVI9</accession>
<keyword evidence="3" id="KW-0472">Membrane</keyword>
<reference evidence="4 5" key="1">
    <citation type="submission" date="2016-03" db="EMBL/GenBank/DDBJ databases">
        <title>Choanephora cucurbitarum.</title>
        <authorList>
            <person name="Min B."/>
            <person name="Park H."/>
            <person name="Park J.-H."/>
            <person name="Shin H.-D."/>
            <person name="Choi I.-G."/>
        </authorList>
    </citation>
    <scope>NUCLEOTIDE SEQUENCE [LARGE SCALE GENOMIC DNA]</scope>
    <source>
        <strain evidence="4 5">KUS-F28377</strain>
    </source>
</reference>
<evidence type="ECO:0000256" key="2">
    <source>
        <dbReference type="SAM" id="MobiDB-lite"/>
    </source>
</evidence>
<evidence type="ECO:0000313" key="5">
    <source>
        <dbReference type="Proteomes" id="UP000093000"/>
    </source>
</evidence>
<feature type="compositionally biased region" description="Basic and acidic residues" evidence="2">
    <location>
        <begin position="80"/>
        <end position="90"/>
    </location>
</feature>
<dbReference type="AlphaFoldDB" id="A0A1C7NVI9"/>
<feature type="compositionally biased region" description="Low complexity" evidence="2">
    <location>
        <begin position="64"/>
        <end position="74"/>
    </location>
</feature>
<evidence type="ECO:0000313" key="4">
    <source>
        <dbReference type="EMBL" id="OBZ91494.1"/>
    </source>
</evidence>
<proteinExistence type="predicted"/>
<comment type="caution">
    <text evidence="4">The sequence shown here is derived from an EMBL/GenBank/DDBJ whole genome shotgun (WGS) entry which is preliminary data.</text>
</comment>
<feature type="region of interest" description="Disordered" evidence="2">
    <location>
        <begin position="1"/>
        <end position="29"/>
    </location>
</feature>
<organism evidence="4 5">
    <name type="scientific">Choanephora cucurbitarum</name>
    <dbReference type="NCBI Taxonomy" id="101091"/>
    <lineage>
        <taxon>Eukaryota</taxon>
        <taxon>Fungi</taxon>
        <taxon>Fungi incertae sedis</taxon>
        <taxon>Mucoromycota</taxon>
        <taxon>Mucoromycotina</taxon>
        <taxon>Mucoromycetes</taxon>
        <taxon>Mucorales</taxon>
        <taxon>Mucorineae</taxon>
        <taxon>Choanephoraceae</taxon>
        <taxon>Choanephoroideae</taxon>
        <taxon>Choanephora</taxon>
    </lineage>
</organism>
<feature type="coiled-coil region" evidence="1">
    <location>
        <begin position="135"/>
        <end position="169"/>
    </location>
</feature>
<dbReference type="InParanoid" id="A0A1C7NVI9"/>
<gene>
    <name evidence="4" type="ORF">A0J61_00460</name>
</gene>
<dbReference type="OrthoDB" id="2269728at2759"/>
<dbReference type="EMBL" id="LUGH01000010">
    <property type="protein sequence ID" value="OBZ91494.1"/>
    <property type="molecule type" value="Genomic_DNA"/>
</dbReference>
<feature type="region of interest" description="Disordered" evidence="2">
    <location>
        <begin position="63"/>
        <end position="102"/>
    </location>
</feature>
<evidence type="ECO:0000256" key="3">
    <source>
        <dbReference type="SAM" id="Phobius"/>
    </source>
</evidence>
<sequence>MSNFINNSHRQSDPYAGQYPPPPPLSMHDLSIRENRQSVHHTSTHVPDPHFVEEPQAFYMVDPSTSSQRNSLSSSRRKHSNLEDSNRSTEHTVVSSSHSIPEYRGHFYESNQEPNENEVEYNDPEAMELRDYLYAERQRKLIQQEEENRKRQQQQQQQQNNAITEMDNDYRHHHPPPRPEIDNSMYGTAYYDNSALPPLPLPHPAMLNHQYSSSVFSSQPSFVSPFHPPTLQGSNPSIAPAPPLVMRPPLPHSMPPPMIINNNSTLCTQTFHDGFLYGGVVIAGLTALISVWRLLKWFCR</sequence>
<feature type="transmembrane region" description="Helical" evidence="3">
    <location>
        <begin position="274"/>
        <end position="295"/>
    </location>
</feature>
<keyword evidence="3" id="KW-1133">Transmembrane helix</keyword>
<evidence type="ECO:0000256" key="1">
    <source>
        <dbReference type="SAM" id="Coils"/>
    </source>
</evidence>
<name>A0A1C7NVI9_9FUNG</name>
<dbReference type="Proteomes" id="UP000093000">
    <property type="component" value="Unassembled WGS sequence"/>
</dbReference>
<protein>
    <submittedName>
        <fullName evidence="4">Uncharacterized protein</fullName>
    </submittedName>
</protein>
<keyword evidence="1" id="KW-0175">Coiled coil</keyword>